<feature type="transmembrane region" description="Helical" evidence="6">
    <location>
        <begin position="184"/>
        <end position="205"/>
    </location>
</feature>
<evidence type="ECO:0000256" key="5">
    <source>
        <dbReference type="ARBA" id="ARBA00023136"/>
    </source>
</evidence>
<feature type="transmembrane region" description="Helical" evidence="6">
    <location>
        <begin position="6"/>
        <end position="29"/>
    </location>
</feature>
<evidence type="ECO:0000313" key="8">
    <source>
        <dbReference type="Proteomes" id="UP000757540"/>
    </source>
</evidence>
<feature type="transmembrane region" description="Helical" evidence="6">
    <location>
        <begin position="75"/>
        <end position="93"/>
    </location>
</feature>
<keyword evidence="8" id="KW-1185">Reference proteome</keyword>
<feature type="transmembrane region" description="Helical" evidence="6">
    <location>
        <begin position="148"/>
        <end position="172"/>
    </location>
</feature>
<reference evidence="7 8" key="1">
    <citation type="submission" date="2020-05" db="EMBL/GenBank/DDBJ databases">
        <title>Genomic Encyclopedia of Type Strains, Phase III (KMG-III): the genomes of soil and plant-associated and newly described type strains.</title>
        <authorList>
            <person name="Whitman W."/>
        </authorList>
    </citation>
    <scope>NUCLEOTIDE SEQUENCE [LARGE SCALE GENOMIC DNA]</scope>
    <source>
        <strain evidence="7 8">KCTC 19046</strain>
    </source>
</reference>
<evidence type="ECO:0000313" key="7">
    <source>
        <dbReference type="EMBL" id="NOV96370.1"/>
    </source>
</evidence>
<protein>
    <submittedName>
        <fullName evidence="7">Arginine exporter protein ArgO</fullName>
    </submittedName>
</protein>
<keyword evidence="2" id="KW-1003">Cell membrane</keyword>
<dbReference type="Pfam" id="PF01810">
    <property type="entry name" value="LysE"/>
    <property type="match status" value="1"/>
</dbReference>
<sequence>MEIVAAFGSGAVAGLGVAVPLGAIGVLLVREGMDRGLRGGAAGAVAVALVDTLYCGVAVVGGAVAAPLADRLGDWPTAIAAVVVLVIAASGVRRAVRAPGREDPVVFGRPSRRFLLFLGLTAINPVTLVYFTAIAIGFQGLLRGSWHVAAFVVGVALASLAWQLLLVGAGSALRHRISVRLRKVTTLIGNGMVAALGVAMLFRAIR</sequence>
<comment type="subcellular location">
    <subcellularLocation>
        <location evidence="1">Cell membrane</location>
        <topology evidence="1">Multi-pass membrane protein</topology>
    </subcellularLocation>
</comment>
<keyword evidence="3 6" id="KW-0812">Transmembrane</keyword>
<feature type="transmembrane region" description="Helical" evidence="6">
    <location>
        <begin position="114"/>
        <end position="136"/>
    </location>
</feature>
<evidence type="ECO:0000256" key="4">
    <source>
        <dbReference type="ARBA" id="ARBA00022989"/>
    </source>
</evidence>
<comment type="caution">
    <text evidence="7">The sequence shown here is derived from an EMBL/GenBank/DDBJ whole genome shotgun (WGS) entry which is preliminary data.</text>
</comment>
<accession>A0ABX2A0I5</accession>
<dbReference type="EMBL" id="JABEZU010000001">
    <property type="protein sequence ID" value="NOV96370.1"/>
    <property type="molecule type" value="Genomic_DNA"/>
</dbReference>
<gene>
    <name evidence="7" type="ORF">HDG69_000923</name>
</gene>
<keyword evidence="5 6" id="KW-0472">Membrane</keyword>
<dbReference type="InterPro" id="IPR001123">
    <property type="entry name" value="LeuE-type"/>
</dbReference>
<keyword evidence="4 6" id="KW-1133">Transmembrane helix</keyword>
<evidence type="ECO:0000256" key="2">
    <source>
        <dbReference type="ARBA" id="ARBA00022475"/>
    </source>
</evidence>
<evidence type="ECO:0000256" key="6">
    <source>
        <dbReference type="SAM" id="Phobius"/>
    </source>
</evidence>
<feature type="transmembrane region" description="Helical" evidence="6">
    <location>
        <begin position="41"/>
        <end position="69"/>
    </location>
</feature>
<name>A0ABX2A0I5_9MICO</name>
<organism evidence="7 8">
    <name type="scientific">Isoptericola halotolerans</name>
    <dbReference type="NCBI Taxonomy" id="300560"/>
    <lineage>
        <taxon>Bacteria</taxon>
        <taxon>Bacillati</taxon>
        <taxon>Actinomycetota</taxon>
        <taxon>Actinomycetes</taxon>
        <taxon>Micrococcales</taxon>
        <taxon>Promicromonosporaceae</taxon>
        <taxon>Isoptericola</taxon>
    </lineage>
</organism>
<dbReference type="Proteomes" id="UP000757540">
    <property type="component" value="Unassembled WGS sequence"/>
</dbReference>
<dbReference type="RefSeq" id="WP_171782560.1">
    <property type="nucleotide sequence ID" value="NZ_BAAAML010000002.1"/>
</dbReference>
<evidence type="ECO:0000256" key="3">
    <source>
        <dbReference type="ARBA" id="ARBA00022692"/>
    </source>
</evidence>
<proteinExistence type="predicted"/>
<evidence type="ECO:0000256" key="1">
    <source>
        <dbReference type="ARBA" id="ARBA00004651"/>
    </source>
</evidence>